<protein>
    <submittedName>
        <fullName evidence="1">Chaperone modulatory protein CbpM</fullName>
    </submittedName>
</protein>
<dbReference type="Proteomes" id="UP000184191">
    <property type="component" value="Unassembled WGS sequence"/>
</dbReference>
<dbReference type="STRING" id="1054996.SAMN05444414_102184"/>
<dbReference type="Gene3D" id="1.10.1660.10">
    <property type="match status" value="1"/>
</dbReference>
<organism evidence="1 2">
    <name type="scientific">Roseovarius marisflavi</name>
    <dbReference type="NCBI Taxonomy" id="1054996"/>
    <lineage>
        <taxon>Bacteria</taxon>
        <taxon>Pseudomonadati</taxon>
        <taxon>Pseudomonadota</taxon>
        <taxon>Alphaproteobacteria</taxon>
        <taxon>Rhodobacterales</taxon>
        <taxon>Roseobacteraceae</taxon>
        <taxon>Roseovarius</taxon>
    </lineage>
</organism>
<evidence type="ECO:0000313" key="2">
    <source>
        <dbReference type="Proteomes" id="UP000184191"/>
    </source>
</evidence>
<dbReference type="OrthoDB" id="9800876at2"/>
<reference evidence="2" key="1">
    <citation type="submission" date="2016-11" db="EMBL/GenBank/DDBJ databases">
        <authorList>
            <person name="Varghese N."/>
            <person name="Submissions S."/>
        </authorList>
    </citation>
    <scope>NUCLEOTIDE SEQUENCE [LARGE SCALE GENOMIC DNA]</scope>
    <source>
        <strain evidence="2">DSM 29327</strain>
    </source>
</reference>
<accession>A0A1M6W8P1</accession>
<sequence>MNFDEHMVVARVKRVTLRDLRFWVREGWVRPAHGEAGPVFDNVDIARVRLLCDLKKDMSLSTDVLPVVLTLIDRLHQTRRELRALKEALSEQPDDVRRTVVEKYHGLHGSSEETAGDH</sequence>
<dbReference type="Pfam" id="PF13591">
    <property type="entry name" value="MerR_2"/>
    <property type="match status" value="1"/>
</dbReference>
<gene>
    <name evidence="1" type="ORF">SAMN05444414_102184</name>
</gene>
<proteinExistence type="predicted"/>
<dbReference type="RefSeq" id="WP_073194977.1">
    <property type="nucleotide sequence ID" value="NZ_FRBN01000002.1"/>
</dbReference>
<name>A0A1M6W8P1_9RHOB</name>
<dbReference type="AlphaFoldDB" id="A0A1M6W8P1"/>
<dbReference type="EMBL" id="FRBN01000002">
    <property type="protein sequence ID" value="SHK90091.1"/>
    <property type="molecule type" value="Genomic_DNA"/>
</dbReference>
<keyword evidence="2" id="KW-1185">Reference proteome</keyword>
<evidence type="ECO:0000313" key="1">
    <source>
        <dbReference type="EMBL" id="SHK90091.1"/>
    </source>
</evidence>
<dbReference type="InterPro" id="IPR009061">
    <property type="entry name" value="DNA-bd_dom_put_sf"/>
</dbReference>
<dbReference type="SUPFAM" id="SSF46955">
    <property type="entry name" value="Putative DNA-binding domain"/>
    <property type="match status" value="1"/>
</dbReference>